<evidence type="ECO:0000313" key="13">
    <source>
        <dbReference type="RefSeq" id="XP_003746392.1"/>
    </source>
</evidence>
<dbReference type="GO" id="GO:0005506">
    <property type="term" value="F:iron ion binding"/>
    <property type="evidence" value="ECO:0007669"/>
    <property type="project" value="InterPro"/>
</dbReference>
<evidence type="ECO:0000256" key="9">
    <source>
        <dbReference type="PIRSR" id="PIRSR602401-1"/>
    </source>
</evidence>
<dbReference type="InterPro" id="IPR001128">
    <property type="entry name" value="Cyt_P450"/>
</dbReference>
<keyword evidence="11" id="KW-1133">Transmembrane helix</keyword>
<dbReference type="SUPFAM" id="SSF48264">
    <property type="entry name" value="Cytochrome P450"/>
    <property type="match status" value="1"/>
</dbReference>
<proteinExistence type="inferred from homology"/>
<dbReference type="GO" id="GO:0016705">
    <property type="term" value="F:oxidoreductase activity, acting on paired donors, with incorporation or reduction of molecular oxygen"/>
    <property type="evidence" value="ECO:0007669"/>
    <property type="project" value="InterPro"/>
</dbReference>
<evidence type="ECO:0000256" key="5">
    <source>
        <dbReference type="ARBA" id="ARBA00022824"/>
    </source>
</evidence>
<keyword evidence="6 9" id="KW-0408">Iron</keyword>
<keyword evidence="7 10" id="KW-0503">Monooxygenase</keyword>
<dbReference type="GO" id="GO:0020037">
    <property type="term" value="F:heme binding"/>
    <property type="evidence" value="ECO:0007669"/>
    <property type="project" value="InterPro"/>
</dbReference>
<dbReference type="Pfam" id="PF00067">
    <property type="entry name" value="p450"/>
    <property type="match status" value="1"/>
</dbReference>
<protein>
    <submittedName>
        <fullName evidence="13">Cytochrome P450 4V2-like</fullName>
    </submittedName>
</protein>
<dbReference type="AlphaFoldDB" id="A0AAJ6VZG1"/>
<feature type="transmembrane region" description="Helical" evidence="11">
    <location>
        <begin position="6"/>
        <end position="24"/>
    </location>
</feature>
<dbReference type="InterPro" id="IPR050196">
    <property type="entry name" value="Cytochrome_P450_Monoox"/>
</dbReference>
<keyword evidence="10" id="KW-0560">Oxidoreductase</keyword>
<keyword evidence="4 9" id="KW-0349">Heme</keyword>
<dbReference type="Gene3D" id="1.10.630.10">
    <property type="entry name" value="Cytochrome P450"/>
    <property type="match status" value="1"/>
</dbReference>
<dbReference type="GO" id="GO:0005789">
    <property type="term" value="C:endoplasmic reticulum membrane"/>
    <property type="evidence" value="ECO:0007669"/>
    <property type="project" value="UniProtKB-SubCell"/>
</dbReference>
<dbReference type="InterPro" id="IPR002401">
    <property type="entry name" value="Cyt_P450_E_grp-I"/>
</dbReference>
<keyword evidence="12" id="KW-1185">Reference proteome</keyword>
<evidence type="ECO:0000256" key="3">
    <source>
        <dbReference type="ARBA" id="ARBA00010617"/>
    </source>
</evidence>
<dbReference type="PANTHER" id="PTHR24291:SF189">
    <property type="entry name" value="CYTOCHROME P450 4C3-RELATED"/>
    <property type="match status" value="1"/>
</dbReference>
<accession>A0AAJ6VZG1</accession>
<evidence type="ECO:0000256" key="1">
    <source>
        <dbReference type="ARBA" id="ARBA00001971"/>
    </source>
</evidence>
<evidence type="ECO:0000256" key="7">
    <source>
        <dbReference type="ARBA" id="ARBA00023033"/>
    </source>
</evidence>
<dbReference type="KEGG" id="goe:100906171"/>
<keyword evidence="11" id="KW-0812">Transmembrane</keyword>
<evidence type="ECO:0000256" key="6">
    <source>
        <dbReference type="ARBA" id="ARBA00023004"/>
    </source>
</evidence>
<evidence type="ECO:0000256" key="2">
    <source>
        <dbReference type="ARBA" id="ARBA00004586"/>
    </source>
</evidence>
<gene>
    <name evidence="13" type="primary">LOC100906171</name>
</gene>
<organism evidence="12 13">
    <name type="scientific">Galendromus occidentalis</name>
    <name type="common">western predatory mite</name>
    <dbReference type="NCBI Taxonomy" id="34638"/>
    <lineage>
        <taxon>Eukaryota</taxon>
        <taxon>Metazoa</taxon>
        <taxon>Ecdysozoa</taxon>
        <taxon>Arthropoda</taxon>
        <taxon>Chelicerata</taxon>
        <taxon>Arachnida</taxon>
        <taxon>Acari</taxon>
        <taxon>Parasitiformes</taxon>
        <taxon>Mesostigmata</taxon>
        <taxon>Gamasina</taxon>
        <taxon>Phytoseioidea</taxon>
        <taxon>Phytoseiidae</taxon>
        <taxon>Typhlodrominae</taxon>
        <taxon>Galendromus</taxon>
    </lineage>
</organism>
<dbReference type="PRINTS" id="PR00463">
    <property type="entry name" value="EP450I"/>
</dbReference>
<dbReference type="RefSeq" id="XP_003746392.1">
    <property type="nucleotide sequence ID" value="XM_003746344.1"/>
</dbReference>
<evidence type="ECO:0000256" key="4">
    <source>
        <dbReference type="ARBA" id="ARBA00022617"/>
    </source>
</evidence>
<evidence type="ECO:0000256" key="8">
    <source>
        <dbReference type="ARBA" id="ARBA00023136"/>
    </source>
</evidence>
<comment type="similarity">
    <text evidence="3 10">Belongs to the cytochrome P450 family.</text>
</comment>
<dbReference type="Proteomes" id="UP000694867">
    <property type="component" value="Unplaced"/>
</dbReference>
<evidence type="ECO:0000256" key="11">
    <source>
        <dbReference type="SAM" id="Phobius"/>
    </source>
</evidence>
<comment type="cofactor">
    <cofactor evidence="1 9">
        <name>heme</name>
        <dbReference type="ChEBI" id="CHEBI:30413"/>
    </cofactor>
</comment>
<dbReference type="GeneID" id="100906171"/>
<feature type="binding site" description="axial binding residue" evidence="9">
    <location>
        <position position="468"/>
    </location>
    <ligand>
        <name>heme</name>
        <dbReference type="ChEBI" id="CHEBI:30413"/>
    </ligand>
    <ligandPart>
        <name>Fe</name>
        <dbReference type="ChEBI" id="CHEBI:18248"/>
    </ligandPart>
</feature>
<dbReference type="InterPro" id="IPR036396">
    <property type="entry name" value="Cyt_P450_sf"/>
</dbReference>
<dbReference type="PRINTS" id="PR00385">
    <property type="entry name" value="P450"/>
</dbReference>
<reference evidence="13" key="1">
    <citation type="submission" date="2025-08" db="UniProtKB">
        <authorList>
            <consortium name="RefSeq"/>
        </authorList>
    </citation>
    <scope>IDENTIFICATION</scope>
</reference>
<comment type="subcellular location">
    <subcellularLocation>
        <location evidence="2">Endoplasmic reticulum membrane</location>
    </subcellularLocation>
</comment>
<keyword evidence="8 11" id="KW-0472">Membrane</keyword>
<dbReference type="InterPro" id="IPR017972">
    <property type="entry name" value="Cyt_P450_CS"/>
</dbReference>
<dbReference type="PANTHER" id="PTHR24291">
    <property type="entry name" value="CYTOCHROME P450 FAMILY 4"/>
    <property type="match status" value="1"/>
</dbReference>
<evidence type="ECO:0000256" key="10">
    <source>
        <dbReference type="RuleBase" id="RU000461"/>
    </source>
</evidence>
<evidence type="ECO:0000313" key="12">
    <source>
        <dbReference type="Proteomes" id="UP000694867"/>
    </source>
</evidence>
<keyword evidence="9 10" id="KW-0479">Metal-binding</keyword>
<sequence length="529" mass="61741">MAWAVHVTEVLVSFAAVFLLMFAVKSIRPHWEYYRYIRKFGGRYDPFYGFVLLQVAYSALRDHLRGGDPYTSVFRTLKELTEEGKSSFVVYSGFEANVAIYRAEEVEAFVSHSENISKPFIIYDMVNPWLKRGLLTSTGSKWRSRRKMLTPAFHFKILDSFAAVMNHHARILTEQLGSRIDDDIVPPIQTLTLKIICETVMGVNLDTYEREATRDYLDAMRRMGELLLLRVISPYQWPEWLYRWTPSGSEAYGVVARLHHFSKTVIEERQAYFENDPEALGNLMKLDVDESFKCKKPFLDLLLKEHFNKRSQFTIEDIREEVDTFMFEGHDTTAQALSFALFLIGHHPEVQQRIHKELDEVLGIENNDCDIDLDQLRQLKYLECVVKESLRIYPSVPLVGRRITKEYQLNGKTVPRGSNVYCFIFALHRDPRYFPEPERFDPDRFLPEKSAGRHPFAFLPFSAGARNCIGQKFALREEKIILAWILRRYNLQSMMPRDDIKLYTELVLRSKCGLPVKCTPRSRNSDPVR</sequence>
<dbReference type="CDD" id="cd20628">
    <property type="entry name" value="CYP4"/>
    <property type="match status" value="1"/>
</dbReference>
<name>A0AAJ6VZG1_9ACAR</name>
<dbReference type="GO" id="GO:0004497">
    <property type="term" value="F:monooxygenase activity"/>
    <property type="evidence" value="ECO:0007669"/>
    <property type="project" value="UniProtKB-KW"/>
</dbReference>
<keyword evidence="5" id="KW-0256">Endoplasmic reticulum</keyword>
<dbReference type="PROSITE" id="PS00086">
    <property type="entry name" value="CYTOCHROME_P450"/>
    <property type="match status" value="1"/>
</dbReference>